<dbReference type="HOGENOM" id="CLU_104531_0_0_9"/>
<keyword evidence="3" id="KW-1185">Reference proteome</keyword>
<organism evidence="2 3">
    <name type="scientific">Filifactor alocis (strain ATCC 35896 / CCUG 47790 / D40 B5)</name>
    <name type="common">Fusobacterium alocis</name>
    <dbReference type="NCBI Taxonomy" id="546269"/>
    <lineage>
        <taxon>Bacteria</taxon>
        <taxon>Bacillati</taxon>
        <taxon>Bacillota</taxon>
        <taxon>Clostridia</taxon>
        <taxon>Peptostreptococcales</taxon>
        <taxon>Filifactoraceae</taxon>
        <taxon>Filifactor</taxon>
    </lineage>
</organism>
<name>D6GPT3_FILAD</name>
<dbReference type="STRING" id="546269.HMPREF0389_00706"/>
<feature type="domain" description="DUF6873" evidence="1">
    <location>
        <begin position="14"/>
        <end position="230"/>
    </location>
</feature>
<dbReference type="AlphaFoldDB" id="D6GPT3"/>
<evidence type="ECO:0000313" key="2">
    <source>
        <dbReference type="EMBL" id="EFE28786.2"/>
    </source>
</evidence>
<evidence type="ECO:0000259" key="1">
    <source>
        <dbReference type="Pfam" id="PF21778"/>
    </source>
</evidence>
<proteinExistence type="predicted"/>
<dbReference type="eggNOG" id="ENOG502ZBQJ">
    <property type="taxonomic scope" value="Bacteria"/>
</dbReference>
<dbReference type="EMBL" id="CP002390">
    <property type="protein sequence ID" value="EFE28786.2"/>
    <property type="molecule type" value="Genomic_DNA"/>
</dbReference>
<dbReference type="KEGG" id="faa:HMPREF0389_00706"/>
<accession>D6GPT3</accession>
<reference evidence="3" key="1">
    <citation type="submission" date="2010-12" db="EMBL/GenBank/DDBJ databases">
        <title>The genome sequence of Filifactor alocis strain ATCC 35896.</title>
        <authorList>
            <consortium name="The Broad Institute Genome Sequencing Platform"/>
            <person name="Ward D."/>
            <person name="Earl A."/>
            <person name="Feldgarden M."/>
            <person name="Young S.K."/>
            <person name="Gargeya S."/>
            <person name="Zeng Q."/>
            <person name="Alvarado L."/>
            <person name="Berlin A."/>
            <person name="Bochicchio J."/>
            <person name="Chapman S.B."/>
            <person name="Chen Z."/>
            <person name="Freedman E."/>
            <person name="Gellesch M."/>
            <person name="Goldberg J."/>
            <person name="Griggs A."/>
            <person name="Gujja S."/>
            <person name="Heilman E."/>
            <person name="Heiman D."/>
            <person name="Howarth C."/>
            <person name="Mehta T."/>
            <person name="Neiman D."/>
            <person name="Pearson M."/>
            <person name="Roberts A."/>
            <person name="Saif S."/>
            <person name="Shea T."/>
            <person name="Shenoy N."/>
            <person name="Sisk P."/>
            <person name="Stolte C."/>
            <person name="Sykes S."/>
            <person name="White J."/>
            <person name="Yandava C."/>
            <person name="Izard J."/>
            <person name="Blanton J.M."/>
            <person name="Baranova O.V."/>
            <person name="Tanner A.C."/>
            <person name="Dewhirst F.E."/>
            <person name="Haas B."/>
            <person name="Nusbaum C."/>
            <person name="Birren B."/>
        </authorList>
    </citation>
    <scope>NUCLEOTIDE SEQUENCE [LARGE SCALE GENOMIC DNA]</scope>
    <source>
        <strain evidence="3">ATCC 35896 / D40 B5</strain>
    </source>
</reference>
<gene>
    <name evidence="2" type="ordered locus">HMPREF0389_00706</name>
</gene>
<protein>
    <recommendedName>
        <fullName evidence="1">DUF6873 domain-containing protein</fullName>
    </recommendedName>
</protein>
<dbReference type="Proteomes" id="UP000007468">
    <property type="component" value="Chromosome"/>
</dbReference>
<dbReference type="InterPro" id="IPR049238">
    <property type="entry name" value="DUF6873"/>
</dbReference>
<sequence length="241" mass="27608">MHRDYFVDERFFSDSKSVAFLSKKGIRLHPISLDSRLYEGISGHSDIVGCPVFLTTVIEREVYDHHRFDLREFDITLGQSSLARDYPYDVRYNVAIFGKTAIHSKYIDSVIKELLTKEKVESIVVKQGYAKCSIVVVDEKSIITSDIGIYRACKEKLDVCLVSVWKDIFLWGMEYGLLGGTSLTRGREIYFTGDIRKHPDYWKMKNFADQKGVSLLSMSEGRLVDVGGFLPLYLKTKDNSM</sequence>
<evidence type="ECO:0000313" key="3">
    <source>
        <dbReference type="Proteomes" id="UP000007468"/>
    </source>
</evidence>
<dbReference type="Pfam" id="PF21778">
    <property type="entry name" value="DUF6873"/>
    <property type="match status" value="1"/>
</dbReference>